<name>A0A9W8Y8P0_9PLEO</name>
<feature type="transmembrane region" description="Helical" evidence="7">
    <location>
        <begin position="459"/>
        <end position="478"/>
    </location>
</feature>
<evidence type="ECO:0000256" key="3">
    <source>
        <dbReference type="ARBA" id="ARBA00022692"/>
    </source>
</evidence>
<dbReference type="PANTHER" id="PTHR45649:SF2">
    <property type="entry name" value="ACID PERMEASE, PUTATIVE-RELATED"/>
    <property type="match status" value="1"/>
</dbReference>
<reference evidence="8" key="1">
    <citation type="submission" date="2022-10" db="EMBL/GenBank/DDBJ databases">
        <title>Tapping the CABI collections for fungal endophytes: first genome assemblies for Collariella, Neodidymelliopsis, Ascochyta clinopodiicola, Didymella pomorum, Didymosphaeria variabile, Neocosmospora piperis and Neocucurbitaria cava.</title>
        <authorList>
            <person name="Hill R."/>
        </authorList>
    </citation>
    <scope>NUCLEOTIDE SEQUENCE</scope>
    <source>
        <strain evidence="8">IMI 356814</strain>
    </source>
</reference>
<feature type="transmembrane region" description="Helical" evidence="7">
    <location>
        <begin position="89"/>
        <end position="113"/>
    </location>
</feature>
<dbReference type="Gene3D" id="1.20.1740.10">
    <property type="entry name" value="Amino acid/polyamine transporter I"/>
    <property type="match status" value="1"/>
</dbReference>
<protein>
    <recommendedName>
        <fullName evidence="10">Amino acid transporter</fullName>
    </recommendedName>
</protein>
<feature type="transmembrane region" description="Helical" evidence="7">
    <location>
        <begin position="134"/>
        <end position="157"/>
    </location>
</feature>
<feature type="transmembrane region" description="Helical" evidence="7">
    <location>
        <begin position="251"/>
        <end position="271"/>
    </location>
</feature>
<dbReference type="GO" id="GO:0016020">
    <property type="term" value="C:membrane"/>
    <property type="evidence" value="ECO:0007669"/>
    <property type="project" value="UniProtKB-SubCell"/>
</dbReference>
<feature type="transmembrane region" description="Helical" evidence="7">
    <location>
        <begin position="490"/>
        <end position="509"/>
    </location>
</feature>
<evidence type="ECO:0000313" key="8">
    <source>
        <dbReference type="EMBL" id="KAJ4369571.1"/>
    </source>
</evidence>
<evidence type="ECO:0000256" key="4">
    <source>
        <dbReference type="ARBA" id="ARBA00022989"/>
    </source>
</evidence>
<proteinExistence type="predicted"/>
<organism evidence="8 9">
    <name type="scientific">Neocucurbitaria cava</name>
    <dbReference type="NCBI Taxonomy" id="798079"/>
    <lineage>
        <taxon>Eukaryota</taxon>
        <taxon>Fungi</taxon>
        <taxon>Dikarya</taxon>
        <taxon>Ascomycota</taxon>
        <taxon>Pezizomycotina</taxon>
        <taxon>Dothideomycetes</taxon>
        <taxon>Pleosporomycetidae</taxon>
        <taxon>Pleosporales</taxon>
        <taxon>Pleosporineae</taxon>
        <taxon>Cucurbitariaceae</taxon>
        <taxon>Neocucurbitaria</taxon>
    </lineage>
</organism>
<comment type="subcellular location">
    <subcellularLocation>
        <location evidence="1">Membrane</location>
        <topology evidence="1">Multi-pass membrane protein</topology>
    </subcellularLocation>
</comment>
<keyword evidence="4 7" id="KW-1133">Transmembrane helix</keyword>
<dbReference type="InterPro" id="IPR002293">
    <property type="entry name" value="AA/rel_permease1"/>
</dbReference>
<dbReference type="EMBL" id="JAPEUY010000009">
    <property type="protein sequence ID" value="KAJ4369571.1"/>
    <property type="molecule type" value="Genomic_DNA"/>
</dbReference>
<evidence type="ECO:0000256" key="2">
    <source>
        <dbReference type="ARBA" id="ARBA00022448"/>
    </source>
</evidence>
<accession>A0A9W8Y8P0</accession>
<keyword evidence="9" id="KW-1185">Reference proteome</keyword>
<feature type="region of interest" description="Disordered" evidence="6">
    <location>
        <begin position="1"/>
        <end position="30"/>
    </location>
</feature>
<dbReference type="OrthoDB" id="3257095at2759"/>
<feature type="transmembrane region" description="Helical" evidence="7">
    <location>
        <begin position="49"/>
        <end position="69"/>
    </location>
</feature>
<feature type="transmembrane region" description="Helical" evidence="7">
    <location>
        <begin position="210"/>
        <end position="231"/>
    </location>
</feature>
<comment type="caution">
    <text evidence="8">The sequence shown here is derived from an EMBL/GenBank/DDBJ whole genome shotgun (WGS) entry which is preliminary data.</text>
</comment>
<feature type="compositionally biased region" description="Basic and acidic residues" evidence="6">
    <location>
        <begin position="17"/>
        <end position="30"/>
    </location>
</feature>
<dbReference type="Pfam" id="PF13520">
    <property type="entry name" value="AA_permease_2"/>
    <property type="match status" value="1"/>
</dbReference>
<evidence type="ECO:0000256" key="1">
    <source>
        <dbReference type="ARBA" id="ARBA00004141"/>
    </source>
</evidence>
<dbReference type="PANTHER" id="PTHR45649">
    <property type="entry name" value="AMINO-ACID PERMEASE BAT1"/>
    <property type="match status" value="1"/>
</dbReference>
<gene>
    <name evidence="8" type="ORF">N0V83_005333</name>
</gene>
<evidence type="ECO:0000256" key="6">
    <source>
        <dbReference type="SAM" id="MobiDB-lite"/>
    </source>
</evidence>
<feature type="transmembrane region" description="Helical" evidence="7">
    <location>
        <begin position="292"/>
        <end position="313"/>
    </location>
</feature>
<sequence>MSGLLAKQAEHSSPQEVKSRYDDVSDTSEKRGTTADVASMWRMGKTQELLRNFRFVSIFGFSMILMASWETMLGTAGIGLIDGGTAGMIWMYLIVWIGFICVNTSMAEMGSMAPTSGGQYHWVSEFAPPEYQKFLSYVIGWLCVLGWQTGAANTAFLAGTQIQGLIALNIPDYSFEAWHGTLLVFAVSAFNVVFNTFFVKKLPIIEAVVLFVHILGFFAVLAVLWATGPIVDARATFTTFNDYGVWNDNGLATLSGIVAVVLPLLGADAAVHMSEEVRDAAQIIPQSMITTTLANGAMGFVMLITFCSVLGSIDDALASPTKQAYLYVFYNSTGSVAGASVMGALVILMAIFCNLSITATSSRQLFAFARDKGVPFYATFAYVPPAWNVPINAICLSFAVSCLLSLINLGSSVALMNIASLSTCAIIASYIVSISCIALKRIRGEQLLPSKFDLGRAGLPLNIVSIVFLIFVFLFSFFPMGPKPTPAGMNWSILMFGGTMIFSLVYYLVKGRNVYVGPVEYVRKTA</sequence>
<dbReference type="AlphaFoldDB" id="A0A9W8Y8P0"/>
<feature type="transmembrane region" description="Helical" evidence="7">
    <location>
        <begin position="177"/>
        <end position="198"/>
    </location>
</feature>
<keyword evidence="3 7" id="KW-0812">Transmembrane</keyword>
<evidence type="ECO:0000256" key="7">
    <source>
        <dbReference type="SAM" id="Phobius"/>
    </source>
</evidence>
<dbReference type="GO" id="GO:0022857">
    <property type="term" value="F:transmembrane transporter activity"/>
    <property type="evidence" value="ECO:0007669"/>
    <property type="project" value="InterPro"/>
</dbReference>
<dbReference type="Proteomes" id="UP001140560">
    <property type="component" value="Unassembled WGS sequence"/>
</dbReference>
<feature type="transmembrane region" description="Helical" evidence="7">
    <location>
        <begin position="333"/>
        <end position="355"/>
    </location>
</feature>
<keyword evidence="2" id="KW-0813">Transport</keyword>
<keyword evidence="5 7" id="KW-0472">Membrane</keyword>
<feature type="transmembrane region" description="Helical" evidence="7">
    <location>
        <begin position="376"/>
        <end position="407"/>
    </location>
</feature>
<evidence type="ECO:0000256" key="5">
    <source>
        <dbReference type="ARBA" id="ARBA00023136"/>
    </source>
</evidence>
<evidence type="ECO:0008006" key="10">
    <source>
        <dbReference type="Google" id="ProtNLM"/>
    </source>
</evidence>
<feature type="transmembrane region" description="Helical" evidence="7">
    <location>
        <begin position="413"/>
        <end position="439"/>
    </location>
</feature>
<dbReference type="PIRSF" id="PIRSF006060">
    <property type="entry name" value="AA_transporter"/>
    <property type="match status" value="1"/>
</dbReference>
<evidence type="ECO:0000313" key="9">
    <source>
        <dbReference type="Proteomes" id="UP001140560"/>
    </source>
</evidence>